<dbReference type="InterPro" id="IPR003196">
    <property type="entry name" value="TFIIF_beta"/>
</dbReference>
<protein>
    <recommendedName>
        <fullName evidence="1">TFIIF beta subunit HTH domain-containing protein</fullName>
    </recommendedName>
</protein>
<dbReference type="GO" id="GO:0005674">
    <property type="term" value="C:transcription factor TFIIF complex"/>
    <property type="evidence" value="ECO:0007669"/>
    <property type="project" value="InterPro"/>
</dbReference>
<sequence length="95" mass="11508">MPEQPQLKDLNAEKRKFQPRRKFRYFRVQKEGQDGQPVKNTSVFLRSSQGKNKSEGRAIRMPKKDLLDLLFRLFEEYEYWSMKGLKERTRQPSRT</sequence>
<organism evidence="2 3">
    <name type="scientific">Candida viswanathii</name>
    <dbReference type="NCBI Taxonomy" id="5486"/>
    <lineage>
        <taxon>Eukaryota</taxon>
        <taxon>Fungi</taxon>
        <taxon>Dikarya</taxon>
        <taxon>Ascomycota</taxon>
        <taxon>Saccharomycotina</taxon>
        <taxon>Pichiomycetes</taxon>
        <taxon>Debaryomycetaceae</taxon>
        <taxon>Candida/Lodderomyces clade</taxon>
        <taxon>Candida</taxon>
    </lineage>
</organism>
<dbReference type="Pfam" id="PF02270">
    <property type="entry name" value="TFIIF_beta"/>
    <property type="match status" value="1"/>
</dbReference>
<dbReference type="InterPro" id="IPR040450">
    <property type="entry name" value="TFIIF_beta_HTH"/>
</dbReference>
<proteinExistence type="predicted"/>
<evidence type="ECO:0000259" key="1">
    <source>
        <dbReference type="Pfam" id="PF02270"/>
    </source>
</evidence>
<dbReference type="GO" id="GO:0006367">
    <property type="term" value="P:transcription initiation at RNA polymerase II promoter"/>
    <property type="evidence" value="ECO:0007669"/>
    <property type="project" value="InterPro"/>
</dbReference>
<dbReference type="STRING" id="5486.A0A367YMX4"/>
<keyword evidence="3" id="KW-1185">Reference proteome</keyword>
<gene>
    <name evidence="2" type="ORF">Cantr_03483</name>
</gene>
<dbReference type="EMBL" id="QLNQ01000001">
    <property type="protein sequence ID" value="RCK67194.1"/>
    <property type="molecule type" value="Genomic_DNA"/>
</dbReference>
<name>A0A367YMX4_9ASCO</name>
<dbReference type="PANTHER" id="PTHR10445">
    <property type="entry name" value="GENERAL TRANSCRIPTION FACTOR IIF SUBUNIT 2"/>
    <property type="match status" value="1"/>
</dbReference>
<dbReference type="OrthoDB" id="26094at2759"/>
<evidence type="ECO:0000313" key="3">
    <source>
        <dbReference type="Proteomes" id="UP000253472"/>
    </source>
</evidence>
<dbReference type="PANTHER" id="PTHR10445:SF0">
    <property type="entry name" value="GENERAL TRANSCRIPTION FACTOR IIF SUBUNIT 2"/>
    <property type="match status" value="1"/>
</dbReference>
<accession>A0A367YMX4</accession>
<dbReference type="Gene3D" id="1.10.10.10">
    <property type="entry name" value="Winged helix-like DNA-binding domain superfamily/Winged helix DNA-binding domain"/>
    <property type="match status" value="1"/>
</dbReference>
<reference evidence="2 3" key="1">
    <citation type="submission" date="2018-06" db="EMBL/GenBank/DDBJ databases">
        <title>Whole genome sequencing of Candida tropicalis (genome annotated by CSBL at Korea University).</title>
        <authorList>
            <person name="Ahn J."/>
        </authorList>
    </citation>
    <scope>NUCLEOTIDE SEQUENCE [LARGE SCALE GENOMIC DNA]</scope>
    <source>
        <strain evidence="2 3">ATCC 20962</strain>
    </source>
</reference>
<comment type="caution">
    <text evidence="2">The sequence shown here is derived from an EMBL/GenBank/DDBJ whole genome shotgun (WGS) entry which is preliminary data.</text>
</comment>
<feature type="domain" description="TFIIF beta subunit HTH" evidence="1">
    <location>
        <begin position="59"/>
        <end position="93"/>
    </location>
</feature>
<dbReference type="AlphaFoldDB" id="A0A367YMX4"/>
<dbReference type="InterPro" id="IPR036390">
    <property type="entry name" value="WH_DNA-bd_sf"/>
</dbReference>
<dbReference type="Proteomes" id="UP000253472">
    <property type="component" value="Unassembled WGS sequence"/>
</dbReference>
<dbReference type="SUPFAM" id="SSF46785">
    <property type="entry name" value="Winged helix' DNA-binding domain"/>
    <property type="match status" value="1"/>
</dbReference>
<evidence type="ECO:0000313" key="2">
    <source>
        <dbReference type="EMBL" id="RCK67194.1"/>
    </source>
</evidence>
<dbReference type="InterPro" id="IPR036388">
    <property type="entry name" value="WH-like_DNA-bd_sf"/>
</dbReference>